<dbReference type="PANTHER" id="PTHR11977:SF25">
    <property type="entry name" value="VILLIN-1"/>
    <property type="match status" value="1"/>
</dbReference>
<dbReference type="InterPro" id="IPR007122">
    <property type="entry name" value="Villin/Gelsolin"/>
</dbReference>
<dbReference type="FunFam" id="3.40.20.10:FF:000001">
    <property type="entry name" value="Gelsolin"/>
    <property type="match status" value="1"/>
</dbReference>
<dbReference type="GO" id="GO:0007015">
    <property type="term" value="P:actin filament organization"/>
    <property type="evidence" value="ECO:0007669"/>
    <property type="project" value="UniProtKB-ARBA"/>
</dbReference>
<evidence type="ECO:0000313" key="6">
    <source>
        <dbReference type="Proteomes" id="UP000306102"/>
    </source>
</evidence>
<dbReference type="PRINTS" id="PR00597">
    <property type="entry name" value="GELSOLIN"/>
</dbReference>
<dbReference type="Proteomes" id="UP000306102">
    <property type="component" value="Unassembled WGS sequence"/>
</dbReference>
<comment type="caution">
    <text evidence="5">The sequence shown here is derived from an EMBL/GenBank/DDBJ whole genome shotgun (WGS) entry which is preliminary data.</text>
</comment>
<dbReference type="AlphaFoldDB" id="A0A4S4EY82"/>
<sequence>MAYFGTVDPALQGAGAKPGLEIWCVENIQLVPVPRSSHGKFFSGSAYIALNVDSALASDKALELDEALGSHVVQYREVQGQETELFLSYFKPCIIPIEGVFSSGPGHANSETYQISLLTCKGDRVVHVKEVPFTRTSLNHNDVFILDTASKIFLFSGCNSSTQERAKALEVVQYIKENKHGGNCEVATIDDGKFVGDPDVGEFWSLFGGYAPIPRDSPSTVQEQPDISTVKLFWINTQGKLCQSGSDNLNKEMLDSNKCYMLDCDAELFAWMGRNTSITERKTSISAVEDFVRSQGRSVGTHLTFLTEGSETALFRSYFDSWPTVEPKLYEEAIFKQHGYDVKELPDEDCQPFIDCNGTLKVWRVNGDEVSLVRAAEQAKLYSGDCYIVQYAYAGSGREENLFYAWLGCRSAMEDKADAISHMNAIINSTKGDPVLAQIVEGKEPVQFFFIFQTLIIFKGGMSTRYKRSIAEKGVLDETYDDTKTALFRVQGKSLNNMQAIQVDQVSSSLNSSYCYILKAQTSIFTWFGNLTSATDHDLVDRMLDLINPTWQPILVREGTEPDLFWNALGGKGEYPREKENNTFMDDPHLIIPAVNHCKIMSNGGFWIPLLLDQEIQQAKEIYNYSQDDLTTEDVLVLDCHSEIYVWIGRHSNIGPKQEALTIGLKFVEMDILVEGLSSESPIYVVTEGYEPAFFTRFFEWDSSKANMLGNSFERKLAILKGEAQKMEANLRSSWKAYSMETAPNGVRSRSVGPNGLARGSSPASSVLGSSVKSSYNRRFSSPPPITPKLFSGSSPNLGDADGSLVSTIPSGNAGIHDGVNLLIYPYERLKVVSNDPVTGIDVTKREAYLSNEEFQEIFKMSRKAFYELPKWRQNKLKISLHLF</sequence>
<feature type="compositionally biased region" description="Low complexity" evidence="3">
    <location>
        <begin position="761"/>
        <end position="770"/>
    </location>
</feature>
<dbReference type="PROSITE" id="PS51089">
    <property type="entry name" value="HP"/>
    <property type="match status" value="1"/>
</dbReference>
<reference evidence="5 6" key="1">
    <citation type="journal article" date="2018" name="Proc. Natl. Acad. Sci. U.S.A.">
        <title>Draft genome sequence of Camellia sinensis var. sinensis provides insights into the evolution of the tea genome and tea quality.</title>
        <authorList>
            <person name="Wei C."/>
            <person name="Yang H."/>
            <person name="Wang S."/>
            <person name="Zhao J."/>
            <person name="Liu C."/>
            <person name="Gao L."/>
            <person name="Xia E."/>
            <person name="Lu Y."/>
            <person name="Tai Y."/>
            <person name="She G."/>
            <person name="Sun J."/>
            <person name="Cao H."/>
            <person name="Tong W."/>
            <person name="Gao Q."/>
            <person name="Li Y."/>
            <person name="Deng W."/>
            <person name="Jiang X."/>
            <person name="Wang W."/>
            <person name="Chen Q."/>
            <person name="Zhang S."/>
            <person name="Li H."/>
            <person name="Wu J."/>
            <person name="Wang P."/>
            <person name="Li P."/>
            <person name="Shi C."/>
            <person name="Zheng F."/>
            <person name="Jian J."/>
            <person name="Huang B."/>
            <person name="Shan D."/>
            <person name="Shi M."/>
            <person name="Fang C."/>
            <person name="Yue Y."/>
            <person name="Li F."/>
            <person name="Li D."/>
            <person name="Wei S."/>
            <person name="Han B."/>
            <person name="Jiang C."/>
            <person name="Yin Y."/>
            <person name="Xia T."/>
            <person name="Zhang Z."/>
            <person name="Bennetzen J.L."/>
            <person name="Zhao S."/>
            <person name="Wan X."/>
        </authorList>
    </citation>
    <scope>NUCLEOTIDE SEQUENCE [LARGE SCALE GENOMIC DNA]</scope>
    <source>
        <strain evidence="6">cv. Shuchazao</strain>
        <tissue evidence="5">Leaf</tissue>
    </source>
</reference>
<accession>A0A4S4EY82</accession>
<dbReference type="PANTHER" id="PTHR11977">
    <property type="entry name" value="VILLIN"/>
    <property type="match status" value="1"/>
</dbReference>
<organism evidence="5 6">
    <name type="scientific">Camellia sinensis var. sinensis</name>
    <name type="common">China tea</name>
    <dbReference type="NCBI Taxonomy" id="542762"/>
    <lineage>
        <taxon>Eukaryota</taxon>
        <taxon>Viridiplantae</taxon>
        <taxon>Streptophyta</taxon>
        <taxon>Embryophyta</taxon>
        <taxon>Tracheophyta</taxon>
        <taxon>Spermatophyta</taxon>
        <taxon>Magnoliopsida</taxon>
        <taxon>eudicotyledons</taxon>
        <taxon>Gunneridae</taxon>
        <taxon>Pentapetalae</taxon>
        <taxon>asterids</taxon>
        <taxon>Ericales</taxon>
        <taxon>Theaceae</taxon>
        <taxon>Camellia</taxon>
    </lineage>
</organism>
<evidence type="ECO:0000313" key="5">
    <source>
        <dbReference type="EMBL" id="THG22009.1"/>
    </source>
</evidence>
<evidence type="ECO:0000256" key="2">
    <source>
        <dbReference type="ARBA" id="ARBA00022737"/>
    </source>
</evidence>
<evidence type="ECO:0000259" key="4">
    <source>
        <dbReference type="PROSITE" id="PS51089"/>
    </source>
</evidence>
<dbReference type="CDD" id="cd11288">
    <property type="entry name" value="gelsolin_S5_like"/>
    <property type="match status" value="1"/>
</dbReference>
<keyword evidence="6" id="KW-1185">Reference proteome</keyword>
<evidence type="ECO:0000256" key="3">
    <source>
        <dbReference type="SAM" id="MobiDB-lite"/>
    </source>
</evidence>
<dbReference type="InterPro" id="IPR029006">
    <property type="entry name" value="ADF-H/Gelsolin-like_dom_sf"/>
</dbReference>
<dbReference type="CDD" id="cd11292">
    <property type="entry name" value="gelsolin_S3_like"/>
    <property type="match status" value="1"/>
</dbReference>
<dbReference type="CDD" id="cd11293">
    <property type="entry name" value="gelsolin_S4_like"/>
    <property type="match status" value="1"/>
</dbReference>
<dbReference type="InterPro" id="IPR003128">
    <property type="entry name" value="Villin_headpiece"/>
</dbReference>
<dbReference type="Gene3D" id="3.40.20.10">
    <property type="entry name" value="Severin"/>
    <property type="match status" value="7"/>
</dbReference>
<proteinExistence type="predicted"/>
<dbReference type="EMBL" id="SDRB02001035">
    <property type="protein sequence ID" value="THG22009.1"/>
    <property type="molecule type" value="Genomic_DNA"/>
</dbReference>
<dbReference type="SMART" id="SM00262">
    <property type="entry name" value="GEL"/>
    <property type="match status" value="6"/>
</dbReference>
<dbReference type="SUPFAM" id="SSF47050">
    <property type="entry name" value="VHP, Villin headpiece domain"/>
    <property type="match status" value="1"/>
</dbReference>
<evidence type="ECO:0000256" key="1">
    <source>
        <dbReference type="ARBA" id="ARBA00022467"/>
    </source>
</evidence>
<keyword evidence="1" id="KW-0117">Actin capping</keyword>
<dbReference type="Pfam" id="PF00626">
    <property type="entry name" value="Gelsolin"/>
    <property type="match status" value="3"/>
</dbReference>
<dbReference type="Gene3D" id="1.10.950.10">
    <property type="entry name" value="Villin headpiece domain"/>
    <property type="match status" value="1"/>
</dbReference>
<name>A0A4S4EY82_CAMSN</name>
<protein>
    <recommendedName>
        <fullName evidence="4">HP domain-containing protein</fullName>
    </recommendedName>
</protein>
<dbReference type="SMART" id="SM00153">
    <property type="entry name" value="VHP"/>
    <property type="match status" value="1"/>
</dbReference>
<keyword evidence="2" id="KW-0677">Repeat</keyword>
<dbReference type="GO" id="GO:0051693">
    <property type="term" value="P:actin filament capping"/>
    <property type="evidence" value="ECO:0007669"/>
    <property type="project" value="UniProtKB-KW"/>
</dbReference>
<dbReference type="InterPro" id="IPR036886">
    <property type="entry name" value="Villin_headpiece_dom_sf"/>
</dbReference>
<dbReference type="STRING" id="542762.A0A4S4EY82"/>
<feature type="domain" description="HP" evidence="4">
    <location>
        <begin position="819"/>
        <end position="884"/>
    </location>
</feature>
<dbReference type="GO" id="GO:0051015">
    <property type="term" value="F:actin filament binding"/>
    <property type="evidence" value="ECO:0007669"/>
    <property type="project" value="InterPro"/>
</dbReference>
<dbReference type="Pfam" id="PF02209">
    <property type="entry name" value="VHP"/>
    <property type="match status" value="1"/>
</dbReference>
<feature type="region of interest" description="Disordered" evidence="3">
    <location>
        <begin position="745"/>
        <end position="770"/>
    </location>
</feature>
<gene>
    <name evidence="5" type="ORF">TEA_003090</name>
</gene>
<dbReference type="SUPFAM" id="SSF55753">
    <property type="entry name" value="Actin depolymerizing proteins"/>
    <property type="match status" value="6"/>
</dbReference>
<dbReference type="CDD" id="cd11289">
    <property type="entry name" value="gelsolin_S2_like"/>
    <property type="match status" value="1"/>
</dbReference>
<dbReference type="InterPro" id="IPR007123">
    <property type="entry name" value="Gelsolin-like_dom"/>
</dbReference>